<dbReference type="GeneID" id="27316518"/>
<feature type="transmembrane region" description="Helical" evidence="5">
    <location>
        <begin position="133"/>
        <end position="152"/>
    </location>
</feature>
<evidence type="ECO:0000313" key="8">
    <source>
        <dbReference type="Proteomes" id="UP000053259"/>
    </source>
</evidence>
<evidence type="ECO:0000259" key="6">
    <source>
        <dbReference type="PROSITE" id="PS50850"/>
    </source>
</evidence>
<evidence type="ECO:0000256" key="2">
    <source>
        <dbReference type="ARBA" id="ARBA00022692"/>
    </source>
</evidence>
<sequence>MGKATLEMTELASTRDGVDMAVVGQRQSTPQVASGLIDWDKGLVGWESHTDPANPLNFPKWSRRLNLIFMGAISTLAPLGSSMVAPAISQTMKDFDVANQVIGSFSVTIWLLGFTLGPLFLGPLSEMFGRYPVMVGASWFMVAWLLGAALAPSMASLIVMRLFAGIGGSAAMTIAPAVCADMYPIERRARSTATITMAQCLGPTLGPLIGSYVGERLGWRWNYWLLLICSGATSFFMTIFFRESYAPVLLRRKAQRLRKELGRDDLRPLLSKDISRKEMLAQAIMRPTKMLTKSPIVSLICLYVAVVYGCLYLWFTTIPMVYEHAYGWSPQDTGLAYIGIGIGMVISLTFIMKTNDATVVRLTKRNNGVYEPEFRLPAAIYLAGLVPVSLFWYGWSVQRQSHWIVPIIGSTFFGFGMLGIFVPTQQYLVDAFQIYSASAVAAVRTAISIAGTTLPLAGPPLYERLDLGMGNTVLGIITLVLTPIPWLFMRYGKAVREKWPISL</sequence>
<feature type="transmembrane region" description="Helical" evidence="5">
    <location>
        <begin position="335"/>
        <end position="353"/>
    </location>
</feature>
<evidence type="ECO:0000256" key="4">
    <source>
        <dbReference type="ARBA" id="ARBA00023136"/>
    </source>
</evidence>
<feature type="transmembrane region" description="Helical" evidence="5">
    <location>
        <begin position="434"/>
        <end position="457"/>
    </location>
</feature>
<dbReference type="STRING" id="253628.A0A0D2ALD0"/>
<dbReference type="InParanoid" id="A0A0D2ALD0"/>
<feature type="transmembrane region" description="Helical" evidence="5">
    <location>
        <begin position="67"/>
        <end position="89"/>
    </location>
</feature>
<evidence type="ECO:0000313" key="7">
    <source>
        <dbReference type="EMBL" id="KIV99878.1"/>
    </source>
</evidence>
<organism evidence="7 8">
    <name type="scientific">Verruconis gallopava</name>
    <dbReference type="NCBI Taxonomy" id="253628"/>
    <lineage>
        <taxon>Eukaryota</taxon>
        <taxon>Fungi</taxon>
        <taxon>Dikarya</taxon>
        <taxon>Ascomycota</taxon>
        <taxon>Pezizomycotina</taxon>
        <taxon>Dothideomycetes</taxon>
        <taxon>Pleosporomycetidae</taxon>
        <taxon>Venturiales</taxon>
        <taxon>Sympoventuriaceae</taxon>
        <taxon>Verruconis</taxon>
    </lineage>
</organism>
<dbReference type="OrthoDB" id="5296287at2759"/>
<dbReference type="AlphaFoldDB" id="A0A0D2ALD0"/>
<name>A0A0D2ALD0_9PEZI</name>
<evidence type="ECO:0000256" key="3">
    <source>
        <dbReference type="ARBA" id="ARBA00022989"/>
    </source>
</evidence>
<feature type="transmembrane region" description="Helical" evidence="5">
    <location>
        <begin position="221"/>
        <end position="241"/>
    </location>
</feature>
<evidence type="ECO:0000256" key="5">
    <source>
        <dbReference type="SAM" id="Phobius"/>
    </source>
</evidence>
<keyword evidence="8" id="KW-1185">Reference proteome</keyword>
<feature type="transmembrane region" description="Helical" evidence="5">
    <location>
        <begin position="158"/>
        <end position="180"/>
    </location>
</feature>
<dbReference type="InterPro" id="IPR020846">
    <property type="entry name" value="MFS_dom"/>
</dbReference>
<dbReference type="CDD" id="cd17323">
    <property type="entry name" value="MFS_Tpo1_MDR_like"/>
    <property type="match status" value="1"/>
</dbReference>
<proteinExistence type="predicted"/>
<dbReference type="Gene3D" id="1.20.1250.20">
    <property type="entry name" value="MFS general substrate transporter like domains"/>
    <property type="match status" value="1"/>
</dbReference>
<dbReference type="PROSITE" id="PS50850">
    <property type="entry name" value="MFS"/>
    <property type="match status" value="1"/>
</dbReference>
<feature type="transmembrane region" description="Helical" evidence="5">
    <location>
        <begin position="374"/>
        <end position="395"/>
    </location>
</feature>
<keyword evidence="2 5" id="KW-0812">Transmembrane</keyword>
<dbReference type="InterPro" id="IPR011701">
    <property type="entry name" value="MFS"/>
</dbReference>
<dbReference type="Pfam" id="PF07690">
    <property type="entry name" value="MFS_1"/>
    <property type="match status" value="1"/>
</dbReference>
<dbReference type="GO" id="GO:0022857">
    <property type="term" value="F:transmembrane transporter activity"/>
    <property type="evidence" value="ECO:0007669"/>
    <property type="project" value="InterPro"/>
</dbReference>
<gene>
    <name evidence="7" type="ORF">PV09_08545</name>
</gene>
<dbReference type="FunFam" id="1.20.1250.20:FF:000011">
    <property type="entry name" value="MFS multidrug transporter, putative"/>
    <property type="match status" value="1"/>
</dbReference>
<evidence type="ECO:0000256" key="1">
    <source>
        <dbReference type="ARBA" id="ARBA00004141"/>
    </source>
</evidence>
<dbReference type="PANTHER" id="PTHR23502:SF33">
    <property type="entry name" value="MAJOR FACILITATOR SUPERFAMILY (MFS) PROFILE DOMAIN-CONTAINING PROTEIN-RELATED"/>
    <property type="match status" value="1"/>
</dbReference>
<accession>A0A0D2ALD0</accession>
<dbReference type="SUPFAM" id="SSF103473">
    <property type="entry name" value="MFS general substrate transporter"/>
    <property type="match status" value="1"/>
</dbReference>
<dbReference type="PANTHER" id="PTHR23502">
    <property type="entry name" value="MAJOR FACILITATOR SUPERFAMILY"/>
    <property type="match status" value="1"/>
</dbReference>
<keyword evidence="3 5" id="KW-1133">Transmembrane helix</keyword>
<keyword evidence="4 5" id="KW-0472">Membrane</keyword>
<dbReference type="RefSeq" id="XP_016209748.1">
    <property type="nucleotide sequence ID" value="XM_016362463.1"/>
</dbReference>
<feature type="transmembrane region" description="Helical" evidence="5">
    <location>
        <begin position="296"/>
        <end position="315"/>
    </location>
</feature>
<feature type="transmembrane region" description="Helical" evidence="5">
    <location>
        <begin position="101"/>
        <end position="121"/>
    </location>
</feature>
<dbReference type="VEuPathDB" id="FungiDB:PV09_08545"/>
<dbReference type="EMBL" id="KN847570">
    <property type="protein sequence ID" value="KIV99878.1"/>
    <property type="molecule type" value="Genomic_DNA"/>
</dbReference>
<feature type="domain" description="Major facilitator superfamily (MFS) profile" evidence="6">
    <location>
        <begin position="66"/>
        <end position="493"/>
    </location>
</feature>
<feature type="transmembrane region" description="Helical" evidence="5">
    <location>
        <begin position="469"/>
        <end position="488"/>
    </location>
</feature>
<feature type="transmembrane region" description="Helical" evidence="5">
    <location>
        <begin position="192"/>
        <end position="209"/>
    </location>
</feature>
<dbReference type="GO" id="GO:0016020">
    <property type="term" value="C:membrane"/>
    <property type="evidence" value="ECO:0007669"/>
    <property type="project" value="UniProtKB-SubCell"/>
</dbReference>
<dbReference type="InterPro" id="IPR036259">
    <property type="entry name" value="MFS_trans_sf"/>
</dbReference>
<feature type="transmembrane region" description="Helical" evidence="5">
    <location>
        <begin position="401"/>
        <end position="422"/>
    </location>
</feature>
<protein>
    <recommendedName>
        <fullName evidence="6">Major facilitator superfamily (MFS) profile domain-containing protein</fullName>
    </recommendedName>
</protein>
<reference evidence="7 8" key="1">
    <citation type="submission" date="2015-01" db="EMBL/GenBank/DDBJ databases">
        <title>The Genome Sequence of Ochroconis gallopava CBS43764.</title>
        <authorList>
            <consortium name="The Broad Institute Genomics Platform"/>
            <person name="Cuomo C."/>
            <person name="de Hoog S."/>
            <person name="Gorbushina A."/>
            <person name="Stielow B."/>
            <person name="Teixiera M."/>
            <person name="Abouelleil A."/>
            <person name="Chapman S.B."/>
            <person name="Priest M."/>
            <person name="Young S.K."/>
            <person name="Wortman J."/>
            <person name="Nusbaum C."/>
            <person name="Birren B."/>
        </authorList>
    </citation>
    <scope>NUCLEOTIDE SEQUENCE [LARGE SCALE GENOMIC DNA]</scope>
    <source>
        <strain evidence="7 8">CBS 43764</strain>
    </source>
</reference>
<dbReference type="Proteomes" id="UP000053259">
    <property type="component" value="Unassembled WGS sequence"/>
</dbReference>
<comment type="subcellular location">
    <subcellularLocation>
        <location evidence="1">Membrane</location>
        <topology evidence="1">Multi-pass membrane protein</topology>
    </subcellularLocation>
</comment>